<gene>
    <name evidence="2" type="ORF">QOL99_15225</name>
</gene>
<proteinExistence type="predicted"/>
<protein>
    <submittedName>
        <fullName evidence="2">Uncharacterized protein</fullName>
    </submittedName>
</protein>
<feature type="transmembrane region" description="Helical" evidence="1">
    <location>
        <begin position="38"/>
        <end position="68"/>
    </location>
</feature>
<evidence type="ECO:0000256" key="1">
    <source>
        <dbReference type="SAM" id="Phobius"/>
    </source>
</evidence>
<accession>A0ABT7JKJ7</accession>
<keyword evidence="1" id="KW-1133">Transmembrane helix</keyword>
<evidence type="ECO:0000313" key="3">
    <source>
        <dbReference type="Proteomes" id="UP001302059"/>
    </source>
</evidence>
<comment type="caution">
    <text evidence="2">The sequence shown here is derived from an EMBL/GenBank/DDBJ whole genome shotgun (WGS) entry which is preliminary data.</text>
</comment>
<keyword evidence="1" id="KW-0472">Membrane</keyword>
<dbReference type="RefSeq" id="WP_285525064.1">
    <property type="nucleotide sequence ID" value="NZ_JASNGB010000212.1"/>
</dbReference>
<sequence>MRPDEWQQAMENEAASVEDGGWARETRRFMRVRRGYSLLGQVLPPLMSAALLAACWHGLVVLVARALWQMDRNPLGVWGMVHPMRFDLAFLGLLIGVGLMLGALRVRPLPGGALLALIPLWAWLIGAAVRYDGVWRGPDGQVMDAAARDFVTYTLTGGSLTFAAGCAVFGMLSIWVGSRLSRPRA</sequence>
<dbReference type="EMBL" id="JASNGB010000212">
    <property type="protein sequence ID" value="MDL2345491.1"/>
    <property type="molecule type" value="Genomic_DNA"/>
</dbReference>
<dbReference type="Proteomes" id="UP001302059">
    <property type="component" value="Unassembled WGS sequence"/>
</dbReference>
<reference evidence="2 3" key="1">
    <citation type="submission" date="2023-05" db="EMBL/GenBank/DDBJ databases">
        <authorList>
            <person name="Gao F."/>
        </authorList>
    </citation>
    <scope>NUCLEOTIDE SEQUENCE [LARGE SCALE GENOMIC DNA]</scope>
    <source>
        <strain evidence="2 3">MIMF12</strain>
    </source>
</reference>
<organism evidence="2 3">
    <name type="scientific">Deinococcus rhizophilus</name>
    <dbReference type="NCBI Taxonomy" id="3049544"/>
    <lineage>
        <taxon>Bacteria</taxon>
        <taxon>Thermotogati</taxon>
        <taxon>Deinococcota</taxon>
        <taxon>Deinococci</taxon>
        <taxon>Deinococcales</taxon>
        <taxon>Deinococcaceae</taxon>
        <taxon>Deinococcus</taxon>
    </lineage>
</organism>
<keyword evidence="3" id="KW-1185">Reference proteome</keyword>
<feature type="transmembrane region" description="Helical" evidence="1">
    <location>
        <begin position="88"/>
        <end position="106"/>
    </location>
</feature>
<evidence type="ECO:0000313" key="2">
    <source>
        <dbReference type="EMBL" id="MDL2345491.1"/>
    </source>
</evidence>
<feature type="transmembrane region" description="Helical" evidence="1">
    <location>
        <begin position="113"/>
        <end position="131"/>
    </location>
</feature>
<keyword evidence="1" id="KW-0812">Transmembrane</keyword>
<feature type="transmembrane region" description="Helical" evidence="1">
    <location>
        <begin position="151"/>
        <end position="176"/>
    </location>
</feature>
<name>A0ABT7JKJ7_9DEIO</name>